<keyword evidence="7" id="KW-1133">Transmembrane helix</keyword>
<comment type="caution">
    <text evidence="11">The sequence shown here is derived from an EMBL/GenBank/DDBJ whole genome shotgun (WGS) entry which is preliminary data.</text>
</comment>
<evidence type="ECO:0000256" key="6">
    <source>
        <dbReference type="ARBA" id="ARBA00022968"/>
    </source>
</evidence>
<evidence type="ECO:0000313" key="12">
    <source>
        <dbReference type="Proteomes" id="UP001165121"/>
    </source>
</evidence>
<dbReference type="PANTHER" id="PTHR31646:SF1">
    <property type="entry name" value="ALPHA-1,2-MANNOSYLTRANSFERASE MNN2"/>
    <property type="match status" value="1"/>
</dbReference>
<comment type="subcellular location">
    <subcellularLocation>
        <location evidence="10">Endomembrane system</location>
        <topology evidence="10">Single-pass membrane protein</topology>
    </subcellularLocation>
    <subcellularLocation>
        <location evidence="1">Golgi apparatus membrane</location>
    </subcellularLocation>
    <subcellularLocation>
        <location evidence="2">Membrane</location>
        <topology evidence="2">Single-pass type II membrane protein</topology>
    </subcellularLocation>
</comment>
<evidence type="ECO:0000256" key="1">
    <source>
        <dbReference type="ARBA" id="ARBA00004394"/>
    </source>
</evidence>
<dbReference type="InterPro" id="IPR029044">
    <property type="entry name" value="Nucleotide-diphossugar_trans"/>
</dbReference>
<name>A0A9W6X108_9STRA</name>
<evidence type="ECO:0000256" key="4">
    <source>
        <dbReference type="ARBA" id="ARBA00022679"/>
    </source>
</evidence>
<reference evidence="11" key="1">
    <citation type="submission" date="2023-04" db="EMBL/GenBank/DDBJ databases">
        <title>Phytophthora fragariaefolia NBRC 109709.</title>
        <authorList>
            <person name="Ichikawa N."/>
            <person name="Sato H."/>
            <person name="Tonouchi N."/>
        </authorList>
    </citation>
    <scope>NUCLEOTIDE SEQUENCE</scope>
    <source>
        <strain evidence="11">NBRC 109709</strain>
    </source>
</reference>
<evidence type="ECO:0000256" key="2">
    <source>
        <dbReference type="ARBA" id="ARBA00004606"/>
    </source>
</evidence>
<keyword evidence="6" id="KW-0735">Signal-anchor</keyword>
<evidence type="ECO:0000313" key="11">
    <source>
        <dbReference type="EMBL" id="GMF25064.1"/>
    </source>
</evidence>
<dbReference type="GO" id="GO:0046354">
    <property type="term" value="P:mannan biosynthetic process"/>
    <property type="evidence" value="ECO:0007669"/>
    <property type="project" value="TreeGrafter"/>
</dbReference>
<keyword evidence="8" id="KW-0333">Golgi apparatus</keyword>
<evidence type="ECO:0000256" key="8">
    <source>
        <dbReference type="ARBA" id="ARBA00023034"/>
    </source>
</evidence>
<dbReference type="InterPro" id="IPR022751">
    <property type="entry name" value="Alpha_mannosyltransferase"/>
</dbReference>
<accession>A0A9W6X108</accession>
<dbReference type="EMBL" id="BSXT01000347">
    <property type="protein sequence ID" value="GMF25064.1"/>
    <property type="molecule type" value="Genomic_DNA"/>
</dbReference>
<keyword evidence="9" id="KW-0472">Membrane</keyword>
<proteinExistence type="inferred from homology"/>
<gene>
    <name evidence="11" type="ORF">Pfra01_000438800</name>
</gene>
<evidence type="ECO:0000256" key="10">
    <source>
        <dbReference type="ARBA" id="ARBA00037847"/>
    </source>
</evidence>
<evidence type="ECO:0000256" key="3">
    <source>
        <dbReference type="ARBA" id="ARBA00009105"/>
    </source>
</evidence>
<organism evidence="11 12">
    <name type="scientific">Phytophthora fragariaefolia</name>
    <dbReference type="NCBI Taxonomy" id="1490495"/>
    <lineage>
        <taxon>Eukaryota</taxon>
        <taxon>Sar</taxon>
        <taxon>Stramenopiles</taxon>
        <taxon>Oomycota</taxon>
        <taxon>Peronosporomycetes</taxon>
        <taxon>Peronosporales</taxon>
        <taxon>Peronosporaceae</taxon>
        <taxon>Phytophthora</taxon>
    </lineage>
</organism>
<dbReference type="GO" id="GO:0000026">
    <property type="term" value="F:alpha-1,2-mannosyltransferase activity"/>
    <property type="evidence" value="ECO:0007669"/>
    <property type="project" value="TreeGrafter"/>
</dbReference>
<dbReference type="AlphaFoldDB" id="A0A9W6X108"/>
<sequence>MPSMSRRLLFVSAAFLVLYSVSLIFVWVKWAKMKDYATTSLNKEIVGENLDVDESRGYPRQAWRKHEFKCLGWVETDDAGDEQGSRRECWQRIQAGDAGYCEVQNITSGEVFHVMHTTSLSLKDDTRFTCELAKDFSSFQFFANAYRHDPPMVISQSVTQGIVMAVYGDVLPSAFASIHRLRDIGCKLPIELWFRHDELTPENSVLMALAENFGPIHFRQIFDERIYGFNVKVHALYYSQFANVLLLDADNFAVRDPTPLFSTPAMKTFGAVFWPDFWSPQNSIFNLHAQSLVWELLGLDYVNMAEQESGQVMVNRATSKPMLERLVYFATHKPNLFTKLKLVWGDKDLFRLAWLQMKKSFYYNDRRIPGTLGIINRGRQRYCGVTMVQYDLDGDKMLFWHRNTIKLSGRGDDRHVWYALQELSPVGAEYGSPKIQSYSGERIFNETSCFGIKRYEINAGVQMKRVAELGTELNSLEDTLIKYARQAYKLLHGDTAVPNVVTD</sequence>
<dbReference type="Gene3D" id="3.90.550.10">
    <property type="entry name" value="Spore Coat Polysaccharide Biosynthesis Protein SpsA, Chain A"/>
    <property type="match status" value="1"/>
</dbReference>
<dbReference type="PANTHER" id="PTHR31646">
    <property type="entry name" value="ALPHA-1,2-MANNOSYLTRANSFERASE MNN2"/>
    <property type="match status" value="1"/>
</dbReference>
<dbReference type="GO" id="GO:0000139">
    <property type="term" value="C:Golgi membrane"/>
    <property type="evidence" value="ECO:0007669"/>
    <property type="project" value="UniProtKB-SubCell"/>
</dbReference>
<dbReference type="OrthoDB" id="430354at2759"/>
<keyword evidence="4" id="KW-0808">Transferase</keyword>
<keyword evidence="12" id="KW-1185">Reference proteome</keyword>
<protein>
    <submittedName>
        <fullName evidence="11">Unnamed protein product</fullName>
    </submittedName>
</protein>
<dbReference type="Pfam" id="PF11051">
    <property type="entry name" value="Mannosyl_trans3"/>
    <property type="match status" value="2"/>
</dbReference>
<evidence type="ECO:0000256" key="5">
    <source>
        <dbReference type="ARBA" id="ARBA00022692"/>
    </source>
</evidence>
<keyword evidence="5" id="KW-0812">Transmembrane</keyword>
<comment type="similarity">
    <text evidence="3">Belongs to the MNN1/MNT family.</text>
</comment>
<dbReference type="Proteomes" id="UP001165121">
    <property type="component" value="Unassembled WGS sequence"/>
</dbReference>
<dbReference type="SUPFAM" id="SSF53448">
    <property type="entry name" value="Nucleotide-diphospho-sugar transferases"/>
    <property type="match status" value="1"/>
</dbReference>
<evidence type="ECO:0000256" key="7">
    <source>
        <dbReference type="ARBA" id="ARBA00022989"/>
    </source>
</evidence>
<evidence type="ECO:0000256" key="9">
    <source>
        <dbReference type="ARBA" id="ARBA00023136"/>
    </source>
</evidence>